<name>A0ACB8GEK6_9SAUR</name>
<dbReference type="Proteomes" id="UP000827872">
    <property type="component" value="Linkage Group LG01"/>
</dbReference>
<dbReference type="EMBL" id="CM037614">
    <property type="protein sequence ID" value="KAH8018208.1"/>
    <property type="molecule type" value="Genomic_DNA"/>
</dbReference>
<sequence>MGFRRRAKSPALFSQEFLIHNHADLGFCLVLCVLLALMFECEAVSWGSEEQLLNFSISHTDRALWLWGCAVG</sequence>
<keyword evidence="2" id="KW-1185">Reference proteome</keyword>
<evidence type="ECO:0000313" key="2">
    <source>
        <dbReference type="Proteomes" id="UP000827872"/>
    </source>
</evidence>
<reference evidence="1" key="1">
    <citation type="submission" date="2021-08" db="EMBL/GenBank/DDBJ databases">
        <title>The first chromosome-level gecko genome reveals the dynamic sex chromosomes of Neotropical dwarf geckos (Sphaerodactylidae: Sphaerodactylus).</title>
        <authorList>
            <person name="Pinto B.J."/>
            <person name="Keating S.E."/>
            <person name="Gamble T."/>
        </authorList>
    </citation>
    <scope>NUCLEOTIDE SEQUENCE</scope>
    <source>
        <strain evidence="1">TG3544</strain>
    </source>
</reference>
<protein>
    <submittedName>
        <fullName evidence="1">Uncharacterized protein</fullName>
    </submittedName>
</protein>
<accession>A0ACB8GEK6</accession>
<evidence type="ECO:0000313" key="1">
    <source>
        <dbReference type="EMBL" id="KAH8018208.1"/>
    </source>
</evidence>
<organism evidence="1 2">
    <name type="scientific">Sphaerodactylus townsendi</name>
    <dbReference type="NCBI Taxonomy" id="933632"/>
    <lineage>
        <taxon>Eukaryota</taxon>
        <taxon>Metazoa</taxon>
        <taxon>Chordata</taxon>
        <taxon>Craniata</taxon>
        <taxon>Vertebrata</taxon>
        <taxon>Euteleostomi</taxon>
        <taxon>Lepidosauria</taxon>
        <taxon>Squamata</taxon>
        <taxon>Bifurcata</taxon>
        <taxon>Gekkota</taxon>
        <taxon>Sphaerodactylidae</taxon>
        <taxon>Sphaerodactylus</taxon>
    </lineage>
</organism>
<gene>
    <name evidence="1" type="ORF">K3G42_033793</name>
</gene>
<proteinExistence type="predicted"/>
<comment type="caution">
    <text evidence="1">The sequence shown here is derived from an EMBL/GenBank/DDBJ whole genome shotgun (WGS) entry which is preliminary data.</text>
</comment>